<dbReference type="Pfam" id="PF13456">
    <property type="entry name" value="RVT_3"/>
    <property type="match status" value="1"/>
</dbReference>
<dbReference type="AlphaFoldDB" id="A0AAD2AE98"/>
<evidence type="ECO:0000313" key="2">
    <source>
        <dbReference type="EMBL" id="CAI9784431.1"/>
    </source>
</evidence>
<evidence type="ECO:0000313" key="3">
    <source>
        <dbReference type="Proteomes" id="UP000834106"/>
    </source>
</evidence>
<reference evidence="2" key="1">
    <citation type="submission" date="2023-05" db="EMBL/GenBank/DDBJ databases">
        <authorList>
            <person name="Huff M."/>
        </authorList>
    </citation>
    <scope>NUCLEOTIDE SEQUENCE</scope>
</reference>
<dbReference type="SUPFAM" id="SSF53098">
    <property type="entry name" value="Ribonuclease H-like"/>
    <property type="match status" value="1"/>
</dbReference>
<protein>
    <recommendedName>
        <fullName evidence="1">RNase H type-1 domain-containing protein</fullName>
    </recommendedName>
</protein>
<dbReference type="InterPro" id="IPR036397">
    <property type="entry name" value="RNaseH_sf"/>
</dbReference>
<evidence type="ECO:0000259" key="1">
    <source>
        <dbReference type="PROSITE" id="PS50879"/>
    </source>
</evidence>
<organism evidence="2 3">
    <name type="scientific">Fraxinus pennsylvanica</name>
    <dbReference type="NCBI Taxonomy" id="56036"/>
    <lineage>
        <taxon>Eukaryota</taxon>
        <taxon>Viridiplantae</taxon>
        <taxon>Streptophyta</taxon>
        <taxon>Embryophyta</taxon>
        <taxon>Tracheophyta</taxon>
        <taxon>Spermatophyta</taxon>
        <taxon>Magnoliopsida</taxon>
        <taxon>eudicotyledons</taxon>
        <taxon>Gunneridae</taxon>
        <taxon>Pentapetalae</taxon>
        <taxon>asterids</taxon>
        <taxon>lamiids</taxon>
        <taxon>Lamiales</taxon>
        <taxon>Oleaceae</taxon>
        <taxon>Oleeae</taxon>
        <taxon>Fraxinus</taxon>
    </lineage>
</organism>
<dbReference type="EMBL" id="OU503055">
    <property type="protein sequence ID" value="CAI9784431.1"/>
    <property type="molecule type" value="Genomic_DNA"/>
</dbReference>
<dbReference type="InterPro" id="IPR053151">
    <property type="entry name" value="RNase_H-like"/>
</dbReference>
<dbReference type="PANTHER" id="PTHR47723">
    <property type="entry name" value="OS05G0353850 PROTEIN"/>
    <property type="match status" value="1"/>
</dbReference>
<dbReference type="GO" id="GO:0004523">
    <property type="term" value="F:RNA-DNA hybrid ribonuclease activity"/>
    <property type="evidence" value="ECO:0007669"/>
    <property type="project" value="InterPro"/>
</dbReference>
<accession>A0AAD2AE98</accession>
<keyword evidence="3" id="KW-1185">Reference proteome</keyword>
<name>A0AAD2AE98_9LAMI</name>
<dbReference type="InterPro" id="IPR026960">
    <property type="entry name" value="RVT-Znf"/>
</dbReference>
<sequence length="178" mass="19684">MWKALSGSLSVDQRIKSVGISLASKCDCCSTGHEENASHVLSSGDFADKVWRKVGALVGVCWRTKQIRVVSWKKPHHNRVKLNVDGSSLGNPGQIGGGRLIKNERSELVSAFSSYFGEGTNNGAELRALIESLKLRSELGVNHIDIECHSSLVVSWVSSLKCSLWYLWDFWDNLLNLL</sequence>
<dbReference type="Gene3D" id="3.30.420.10">
    <property type="entry name" value="Ribonuclease H-like superfamily/Ribonuclease H"/>
    <property type="match status" value="1"/>
</dbReference>
<dbReference type="InterPro" id="IPR012337">
    <property type="entry name" value="RNaseH-like_sf"/>
</dbReference>
<dbReference type="Proteomes" id="UP000834106">
    <property type="component" value="Chromosome 20"/>
</dbReference>
<feature type="domain" description="RNase H type-1" evidence="1">
    <location>
        <begin position="76"/>
        <end position="178"/>
    </location>
</feature>
<dbReference type="PROSITE" id="PS50879">
    <property type="entry name" value="RNASE_H_1"/>
    <property type="match status" value="1"/>
</dbReference>
<dbReference type="PANTHER" id="PTHR47723:SF19">
    <property type="entry name" value="POLYNUCLEOTIDYL TRANSFERASE, RIBONUCLEASE H-LIKE SUPERFAMILY PROTEIN"/>
    <property type="match status" value="1"/>
</dbReference>
<dbReference type="Pfam" id="PF13966">
    <property type="entry name" value="zf-RVT"/>
    <property type="match status" value="1"/>
</dbReference>
<proteinExistence type="predicted"/>
<gene>
    <name evidence="2" type="ORF">FPE_LOCUS31861</name>
</gene>
<dbReference type="InterPro" id="IPR044730">
    <property type="entry name" value="RNase_H-like_dom_plant"/>
</dbReference>
<dbReference type="InterPro" id="IPR002156">
    <property type="entry name" value="RNaseH_domain"/>
</dbReference>
<dbReference type="CDD" id="cd06222">
    <property type="entry name" value="RNase_H_like"/>
    <property type="match status" value="1"/>
</dbReference>
<dbReference type="GO" id="GO:0003676">
    <property type="term" value="F:nucleic acid binding"/>
    <property type="evidence" value="ECO:0007669"/>
    <property type="project" value="InterPro"/>
</dbReference>